<keyword evidence="3" id="KW-1185">Reference proteome</keyword>
<keyword evidence="1" id="KW-1133">Transmembrane helix</keyword>
<organism evidence="2 3">
    <name type="scientific">Streptomyces lomondensis</name>
    <dbReference type="NCBI Taxonomy" id="68229"/>
    <lineage>
        <taxon>Bacteria</taxon>
        <taxon>Bacillati</taxon>
        <taxon>Actinomycetota</taxon>
        <taxon>Actinomycetes</taxon>
        <taxon>Kitasatosporales</taxon>
        <taxon>Streptomycetaceae</taxon>
        <taxon>Streptomyces</taxon>
    </lineage>
</organism>
<feature type="transmembrane region" description="Helical" evidence="1">
    <location>
        <begin position="52"/>
        <end position="70"/>
    </location>
</feature>
<keyword evidence="1" id="KW-0472">Membrane</keyword>
<feature type="transmembrane region" description="Helical" evidence="1">
    <location>
        <begin position="157"/>
        <end position="177"/>
    </location>
</feature>
<evidence type="ECO:0000256" key="1">
    <source>
        <dbReference type="SAM" id="Phobius"/>
    </source>
</evidence>
<comment type="caution">
    <text evidence="2">The sequence shown here is derived from an EMBL/GenBank/DDBJ whole genome shotgun (WGS) entry which is preliminary data.</text>
</comment>
<dbReference type="EMBL" id="BMWC01000014">
    <property type="protein sequence ID" value="GGX29229.1"/>
    <property type="molecule type" value="Genomic_DNA"/>
</dbReference>
<evidence type="ECO:0008006" key="4">
    <source>
        <dbReference type="Google" id="ProtNLM"/>
    </source>
</evidence>
<dbReference type="Proteomes" id="UP000617743">
    <property type="component" value="Unassembled WGS sequence"/>
</dbReference>
<accession>A0ABQ2XS11</accession>
<name>A0ABQ2XS11_9ACTN</name>
<evidence type="ECO:0000313" key="3">
    <source>
        <dbReference type="Proteomes" id="UP000617743"/>
    </source>
</evidence>
<feature type="transmembrane region" description="Helical" evidence="1">
    <location>
        <begin position="20"/>
        <end position="40"/>
    </location>
</feature>
<proteinExistence type="predicted"/>
<keyword evidence="1" id="KW-0812">Transmembrane</keyword>
<protein>
    <recommendedName>
        <fullName evidence="4">DUF3592 domain-containing protein</fullName>
    </recommendedName>
</protein>
<evidence type="ECO:0000313" key="2">
    <source>
        <dbReference type="EMBL" id="GGX29229.1"/>
    </source>
</evidence>
<sequence length="185" mass="19892">MGLAWLAPVLPLPALLRGVAFLVSALLIPLALVLVPAFWLRHVPHKQTPKPAVFALTVALVAAVVLAIITQQAGDERALEKRGRWTEAVVVEVENRKTDKCTLRTRDGRAISPQLSEGDGCDKELVEPGDELRVLYDPKGAAGPVADMEVDLESGSYRGTIGGLAALVVVTGTWGCVRLNRRDNE</sequence>
<reference evidence="3" key="1">
    <citation type="journal article" date="2019" name="Int. J. Syst. Evol. Microbiol.">
        <title>The Global Catalogue of Microorganisms (GCM) 10K type strain sequencing project: providing services to taxonomists for standard genome sequencing and annotation.</title>
        <authorList>
            <consortium name="The Broad Institute Genomics Platform"/>
            <consortium name="The Broad Institute Genome Sequencing Center for Infectious Disease"/>
            <person name="Wu L."/>
            <person name="Ma J."/>
        </authorList>
    </citation>
    <scope>NUCLEOTIDE SEQUENCE [LARGE SCALE GENOMIC DNA]</scope>
    <source>
        <strain evidence="3">JCM 4866</strain>
    </source>
</reference>
<gene>
    <name evidence="2" type="ORF">GCM10010383_69810</name>
</gene>